<proteinExistence type="predicted"/>
<dbReference type="EMBL" id="BPLQ01012352">
    <property type="protein sequence ID" value="GIY64856.1"/>
    <property type="molecule type" value="Genomic_DNA"/>
</dbReference>
<evidence type="ECO:0000313" key="2">
    <source>
        <dbReference type="EMBL" id="GIY64856.1"/>
    </source>
</evidence>
<keyword evidence="3" id="KW-1185">Reference proteome</keyword>
<dbReference type="Proteomes" id="UP001054837">
    <property type="component" value="Unassembled WGS sequence"/>
</dbReference>
<accession>A0AAV4V407</accession>
<protein>
    <recommendedName>
        <fullName evidence="4">DUF632 domain-containing protein</fullName>
    </recommendedName>
</protein>
<gene>
    <name evidence="2" type="ORF">CDAR_86051</name>
</gene>
<feature type="region of interest" description="Disordered" evidence="1">
    <location>
        <begin position="1"/>
        <end position="30"/>
    </location>
</feature>
<evidence type="ECO:0000313" key="3">
    <source>
        <dbReference type="Proteomes" id="UP001054837"/>
    </source>
</evidence>
<organism evidence="2 3">
    <name type="scientific">Caerostris darwini</name>
    <dbReference type="NCBI Taxonomy" id="1538125"/>
    <lineage>
        <taxon>Eukaryota</taxon>
        <taxon>Metazoa</taxon>
        <taxon>Ecdysozoa</taxon>
        <taxon>Arthropoda</taxon>
        <taxon>Chelicerata</taxon>
        <taxon>Arachnida</taxon>
        <taxon>Araneae</taxon>
        <taxon>Araneomorphae</taxon>
        <taxon>Entelegynae</taxon>
        <taxon>Araneoidea</taxon>
        <taxon>Araneidae</taxon>
        <taxon>Caerostris</taxon>
    </lineage>
</organism>
<sequence>MSEEGRDTSKREANGPFQGHRRQPNLIKASDIPELHLNAVKATPKQKQICQQISDVEFEIHGLKAHITYVKQFINAQLTYLKDASKYPKHAELKQEFRQY</sequence>
<name>A0AAV4V407_9ARAC</name>
<evidence type="ECO:0000256" key="1">
    <source>
        <dbReference type="SAM" id="MobiDB-lite"/>
    </source>
</evidence>
<evidence type="ECO:0008006" key="4">
    <source>
        <dbReference type="Google" id="ProtNLM"/>
    </source>
</evidence>
<comment type="caution">
    <text evidence="2">The sequence shown here is derived from an EMBL/GenBank/DDBJ whole genome shotgun (WGS) entry which is preliminary data.</text>
</comment>
<feature type="compositionally biased region" description="Basic and acidic residues" evidence="1">
    <location>
        <begin position="1"/>
        <end position="13"/>
    </location>
</feature>
<reference evidence="2 3" key="1">
    <citation type="submission" date="2021-06" db="EMBL/GenBank/DDBJ databases">
        <title>Caerostris darwini draft genome.</title>
        <authorList>
            <person name="Kono N."/>
            <person name="Arakawa K."/>
        </authorList>
    </citation>
    <scope>NUCLEOTIDE SEQUENCE [LARGE SCALE GENOMIC DNA]</scope>
</reference>
<dbReference type="AlphaFoldDB" id="A0AAV4V407"/>